<organism evidence="1 2">
    <name type="scientific">Araneus ventricosus</name>
    <name type="common">Orbweaver spider</name>
    <name type="synonym">Epeira ventricosa</name>
    <dbReference type="NCBI Taxonomy" id="182803"/>
    <lineage>
        <taxon>Eukaryota</taxon>
        <taxon>Metazoa</taxon>
        <taxon>Ecdysozoa</taxon>
        <taxon>Arthropoda</taxon>
        <taxon>Chelicerata</taxon>
        <taxon>Arachnida</taxon>
        <taxon>Araneae</taxon>
        <taxon>Araneomorphae</taxon>
        <taxon>Entelegynae</taxon>
        <taxon>Araneoidea</taxon>
        <taxon>Araneidae</taxon>
        <taxon>Araneus</taxon>
    </lineage>
</organism>
<sequence>MTIISVLEKKKTCALATVIMYAIQKREKKKSKVWTRKWLSRRKTLGCYENLMREQALEDSESYRRWLRIDVNSFKFLLEKIQPLIKRMDTSMRQCISAGKRPPNGSRHLRV</sequence>
<reference evidence="1 2" key="1">
    <citation type="journal article" date="2019" name="Sci. Rep.">
        <title>Orb-weaving spider Araneus ventricosus genome elucidates the spidroin gene catalogue.</title>
        <authorList>
            <person name="Kono N."/>
            <person name="Nakamura H."/>
            <person name="Ohtoshi R."/>
            <person name="Moran D.A.P."/>
            <person name="Shinohara A."/>
            <person name="Yoshida Y."/>
            <person name="Fujiwara M."/>
            <person name="Mori M."/>
            <person name="Tomita M."/>
            <person name="Arakawa K."/>
        </authorList>
    </citation>
    <scope>NUCLEOTIDE SEQUENCE [LARGE SCALE GENOMIC DNA]</scope>
</reference>
<protein>
    <submittedName>
        <fullName evidence="1">Uncharacterized protein</fullName>
    </submittedName>
</protein>
<keyword evidence="2" id="KW-1185">Reference proteome</keyword>
<dbReference type="OrthoDB" id="8192237at2759"/>
<dbReference type="Proteomes" id="UP000499080">
    <property type="component" value="Unassembled WGS sequence"/>
</dbReference>
<proteinExistence type="predicted"/>
<name>A0A4Y2H0B4_ARAVE</name>
<dbReference type="AlphaFoldDB" id="A0A4Y2H0B4"/>
<accession>A0A4Y2H0B4</accession>
<dbReference type="EMBL" id="BGPR01001624">
    <property type="protein sequence ID" value="GBM58188.1"/>
    <property type="molecule type" value="Genomic_DNA"/>
</dbReference>
<evidence type="ECO:0000313" key="2">
    <source>
        <dbReference type="Proteomes" id="UP000499080"/>
    </source>
</evidence>
<evidence type="ECO:0000313" key="1">
    <source>
        <dbReference type="EMBL" id="GBM58188.1"/>
    </source>
</evidence>
<comment type="caution">
    <text evidence="1">The sequence shown here is derived from an EMBL/GenBank/DDBJ whole genome shotgun (WGS) entry which is preliminary data.</text>
</comment>
<gene>
    <name evidence="1" type="ORF">AVEN_163951_1</name>
</gene>